<organism evidence="2 3">
    <name type="scientific">Kribbella lupini</name>
    <dbReference type="NCBI Taxonomy" id="291602"/>
    <lineage>
        <taxon>Bacteria</taxon>
        <taxon>Bacillati</taxon>
        <taxon>Actinomycetota</taxon>
        <taxon>Actinomycetes</taxon>
        <taxon>Propionibacteriales</taxon>
        <taxon>Kribbellaceae</taxon>
        <taxon>Kribbella</taxon>
    </lineage>
</organism>
<sequence>MLAQHIAGFPVEELLLAATAAAAPLLALLGWEIRDRLRRLRSLVRREDNAPAAHLPNKYRPPIA</sequence>
<keyword evidence="1" id="KW-1133">Transmembrane helix</keyword>
<keyword evidence="3" id="KW-1185">Reference proteome</keyword>
<gene>
    <name evidence="2" type="ORF">GCM10009741_43030</name>
</gene>
<feature type="transmembrane region" description="Helical" evidence="1">
    <location>
        <begin position="14"/>
        <end position="31"/>
    </location>
</feature>
<evidence type="ECO:0000313" key="2">
    <source>
        <dbReference type="EMBL" id="GAA1535871.1"/>
    </source>
</evidence>
<evidence type="ECO:0000313" key="3">
    <source>
        <dbReference type="Proteomes" id="UP001500363"/>
    </source>
</evidence>
<evidence type="ECO:0000256" key="1">
    <source>
        <dbReference type="SAM" id="Phobius"/>
    </source>
</evidence>
<proteinExistence type="predicted"/>
<name>A0ABN2BB79_9ACTN</name>
<keyword evidence="1" id="KW-0472">Membrane</keyword>
<accession>A0ABN2BB79</accession>
<dbReference type="Proteomes" id="UP001500363">
    <property type="component" value="Unassembled WGS sequence"/>
</dbReference>
<protein>
    <submittedName>
        <fullName evidence="2">Uncharacterized protein</fullName>
    </submittedName>
</protein>
<keyword evidence="1" id="KW-0812">Transmembrane</keyword>
<reference evidence="2 3" key="1">
    <citation type="journal article" date="2019" name="Int. J. Syst. Evol. Microbiol.">
        <title>The Global Catalogue of Microorganisms (GCM) 10K type strain sequencing project: providing services to taxonomists for standard genome sequencing and annotation.</title>
        <authorList>
            <consortium name="The Broad Institute Genomics Platform"/>
            <consortium name="The Broad Institute Genome Sequencing Center for Infectious Disease"/>
            <person name="Wu L."/>
            <person name="Ma J."/>
        </authorList>
    </citation>
    <scope>NUCLEOTIDE SEQUENCE [LARGE SCALE GENOMIC DNA]</scope>
    <source>
        <strain evidence="2 3">JCM 14303</strain>
    </source>
</reference>
<dbReference type="EMBL" id="BAAANC010000002">
    <property type="protein sequence ID" value="GAA1535871.1"/>
    <property type="molecule type" value="Genomic_DNA"/>
</dbReference>
<comment type="caution">
    <text evidence="2">The sequence shown here is derived from an EMBL/GenBank/DDBJ whole genome shotgun (WGS) entry which is preliminary data.</text>
</comment>